<dbReference type="RefSeq" id="WP_054409574.1">
    <property type="nucleotide sequence ID" value="NZ_FOYA01000002.1"/>
</dbReference>
<protein>
    <recommendedName>
        <fullName evidence="4">Lipoprotein</fullName>
    </recommendedName>
</protein>
<dbReference type="EMBL" id="LIYD01000005">
    <property type="protein sequence ID" value="KOS07857.1"/>
    <property type="molecule type" value="Genomic_DNA"/>
</dbReference>
<evidence type="ECO:0000256" key="1">
    <source>
        <dbReference type="SAM" id="SignalP"/>
    </source>
</evidence>
<dbReference type="OrthoDB" id="1376892at2"/>
<name>A0A0M8MKS3_9FLAO</name>
<dbReference type="AlphaFoldDB" id="A0A0M8MKS3"/>
<gene>
    <name evidence="2" type="ORF">AM493_18685</name>
</gene>
<proteinExistence type="predicted"/>
<evidence type="ECO:0008006" key="4">
    <source>
        <dbReference type="Google" id="ProtNLM"/>
    </source>
</evidence>
<keyword evidence="1" id="KW-0732">Signal</keyword>
<evidence type="ECO:0000313" key="3">
    <source>
        <dbReference type="Proteomes" id="UP000037755"/>
    </source>
</evidence>
<comment type="caution">
    <text evidence="2">The sequence shown here is derived from an EMBL/GenBank/DDBJ whole genome shotgun (WGS) entry which is preliminary data.</text>
</comment>
<sequence>MKKLLLFVPFLSLFVACSADTDTEELANYKTSYSPAREMLVSEFPSDGALNTSCVKKLSAAASLKTTNGPGTGTLTFTAQVTNSPSGNYKARVEIQQLSDCDDFNSTTGNAVAFTNDVIYSNIGTNAPQVTGVSPSATFACYKWRLVIEGVSNSGSVTCNSKTAWYDAPLF</sequence>
<dbReference type="PATRIC" id="fig|1202724.3.peg.3879"/>
<accession>A0A0M8MKS3</accession>
<dbReference type="Proteomes" id="UP000037755">
    <property type="component" value="Unassembled WGS sequence"/>
</dbReference>
<dbReference type="STRING" id="1202724.AM493_18685"/>
<evidence type="ECO:0000313" key="2">
    <source>
        <dbReference type="EMBL" id="KOS07857.1"/>
    </source>
</evidence>
<organism evidence="2 3">
    <name type="scientific">Flavobacterium akiainvivens</name>
    <dbReference type="NCBI Taxonomy" id="1202724"/>
    <lineage>
        <taxon>Bacteria</taxon>
        <taxon>Pseudomonadati</taxon>
        <taxon>Bacteroidota</taxon>
        <taxon>Flavobacteriia</taxon>
        <taxon>Flavobacteriales</taxon>
        <taxon>Flavobacteriaceae</taxon>
        <taxon>Flavobacterium</taxon>
    </lineage>
</organism>
<feature type="signal peptide" evidence="1">
    <location>
        <begin position="1"/>
        <end position="21"/>
    </location>
</feature>
<dbReference type="PROSITE" id="PS51257">
    <property type="entry name" value="PROKAR_LIPOPROTEIN"/>
    <property type="match status" value="1"/>
</dbReference>
<keyword evidence="3" id="KW-1185">Reference proteome</keyword>
<feature type="chain" id="PRO_5005818502" description="Lipoprotein" evidence="1">
    <location>
        <begin position="22"/>
        <end position="171"/>
    </location>
</feature>
<reference evidence="2 3" key="1">
    <citation type="submission" date="2015-08" db="EMBL/GenBank/DDBJ databases">
        <title>Whole genome sequence of Flavobacterium akiainvivens IK-1T, from decaying Wikstroemia oahuensis, an endemic Hawaiian shrub.</title>
        <authorList>
            <person name="Wan X."/>
            <person name="Hou S."/>
            <person name="Saito J."/>
            <person name="Donachie S."/>
        </authorList>
    </citation>
    <scope>NUCLEOTIDE SEQUENCE [LARGE SCALE GENOMIC DNA]</scope>
    <source>
        <strain evidence="2 3">IK-1</strain>
    </source>
</reference>